<comment type="caution">
    <text evidence="2">The sequence shown here is derived from an EMBL/GenBank/DDBJ whole genome shotgun (WGS) entry which is preliminary data.</text>
</comment>
<gene>
    <name evidence="2" type="ORF">GBAR_LOCUS12926</name>
</gene>
<dbReference type="Proteomes" id="UP001174909">
    <property type="component" value="Unassembled WGS sequence"/>
</dbReference>
<name>A0AA35WIS9_GEOBA</name>
<protein>
    <submittedName>
        <fullName evidence="2">Uncharacterized protein</fullName>
    </submittedName>
</protein>
<evidence type="ECO:0000313" key="3">
    <source>
        <dbReference type="Proteomes" id="UP001174909"/>
    </source>
</evidence>
<evidence type="ECO:0000256" key="1">
    <source>
        <dbReference type="SAM" id="MobiDB-lite"/>
    </source>
</evidence>
<sequence>MHTFPPHNRNFPLPKPPTLELFCERRIWLSGETPLGMRLGGSQVQPVSKADTEHKCVALVRCAHSADGWRDEETQNQHAGLKDKRSNSSEKTC</sequence>
<dbReference type="EMBL" id="CASHTH010001922">
    <property type="protein sequence ID" value="CAI8021939.1"/>
    <property type="molecule type" value="Genomic_DNA"/>
</dbReference>
<feature type="region of interest" description="Disordered" evidence="1">
    <location>
        <begin position="68"/>
        <end position="93"/>
    </location>
</feature>
<proteinExistence type="predicted"/>
<reference evidence="2" key="1">
    <citation type="submission" date="2023-03" db="EMBL/GenBank/DDBJ databases">
        <authorList>
            <person name="Steffen K."/>
            <person name="Cardenas P."/>
        </authorList>
    </citation>
    <scope>NUCLEOTIDE SEQUENCE</scope>
</reference>
<dbReference type="AlphaFoldDB" id="A0AA35WIS9"/>
<accession>A0AA35WIS9</accession>
<evidence type="ECO:0000313" key="2">
    <source>
        <dbReference type="EMBL" id="CAI8021939.1"/>
    </source>
</evidence>
<organism evidence="2 3">
    <name type="scientific">Geodia barretti</name>
    <name type="common">Barrett's horny sponge</name>
    <dbReference type="NCBI Taxonomy" id="519541"/>
    <lineage>
        <taxon>Eukaryota</taxon>
        <taxon>Metazoa</taxon>
        <taxon>Porifera</taxon>
        <taxon>Demospongiae</taxon>
        <taxon>Heteroscleromorpha</taxon>
        <taxon>Tetractinellida</taxon>
        <taxon>Astrophorina</taxon>
        <taxon>Geodiidae</taxon>
        <taxon>Geodia</taxon>
    </lineage>
</organism>
<keyword evidence="3" id="KW-1185">Reference proteome</keyword>